<sequence>MHSNKSSKDPMQYRKSNIDREPVNERGGGSRVTNVAHTEAALMAGKAYESSHEGHNKQYDTFEEYLQNADHMKHEGTPSRGARIDRELENEDREQIAQKDSMRAQKAMEKEMKGHHDENHRGHHHLE</sequence>
<evidence type="ECO:0000313" key="3">
    <source>
        <dbReference type="Proteomes" id="UP000612746"/>
    </source>
</evidence>
<dbReference type="EMBL" id="JAEPRA010000002">
    <property type="protein sequence ID" value="KAG2188120.1"/>
    <property type="molecule type" value="Genomic_DNA"/>
</dbReference>
<proteinExistence type="predicted"/>
<dbReference type="OrthoDB" id="2258222at2759"/>
<feature type="region of interest" description="Disordered" evidence="1">
    <location>
        <begin position="73"/>
        <end position="127"/>
    </location>
</feature>
<name>A0A8H7UM00_9FUNG</name>
<organism evidence="2 3">
    <name type="scientific">Umbelopsis vinacea</name>
    <dbReference type="NCBI Taxonomy" id="44442"/>
    <lineage>
        <taxon>Eukaryota</taxon>
        <taxon>Fungi</taxon>
        <taxon>Fungi incertae sedis</taxon>
        <taxon>Mucoromycota</taxon>
        <taxon>Mucoromycotina</taxon>
        <taxon>Umbelopsidomycetes</taxon>
        <taxon>Umbelopsidales</taxon>
        <taxon>Umbelopsidaceae</taxon>
        <taxon>Umbelopsis</taxon>
    </lineage>
</organism>
<dbReference type="AlphaFoldDB" id="A0A8H7UM00"/>
<feature type="compositionally biased region" description="Basic and acidic residues" evidence="1">
    <location>
        <begin position="1"/>
        <end position="24"/>
    </location>
</feature>
<accession>A0A8H7UM00</accession>
<evidence type="ECO:0000256" key="1">
    <source>
        <dbReference type="SAM" id="MobiDB-lite"/>
    </source>
</evidence>
<evidence type="ECO:0000313" key="2">
    <source>
        <dbReference type="EMBL" id="KAG2188120.1"/>
    </source>
</evidence>
<comment type="caution">
    <text evidence="2">The sequence shown here is derived from an EMBL/GenBank/DDBJ whole genome shotgun (WGS) entry which is preliminary data.</text>
</comment>
<reference evidence="2" key="1">
    <citation type="submission" date="2020-12" db="EMBL/GenBank/DDBJ databases">
        <title>Metabolic potential, ecology and presence of endohyphal bacteria is reflected in genomic diversity of Mucoromycotina.</title>
        <authorList>
            <person name="Muszewska A."/>
            <person name="Okrasinska A."/>
            <person name="Steczkiewicz K."/>
            <person name="Drgas O."/>
            <person name="Orlowska M."/>
            <person name="Perlinska-Lenart U."/>
            <person name="Aleksandrzak-Piekarczyk T."/>
            <person name="Szatraj K."/>
            <person name="Zielenkiewicz U."/>
            <person name="Pilsyk S."/>
            <person name="Malc E."/>
            <person name="Mieczkowski P."/>
            <person name="Kruszewska J.S."/>
            <person name="Biernat P."/>
            <person name="Pawlowska J."/>
        </authorList>
    </citation>
    <scope>NUCLEOTIDE SEQUENCE</scope>
    <source>
        <strain evidence="2">WA0000051536</strain>
    </source>
</reference>
<gene>
    <name evidence="2" type="ORF">INT44_000871</name>
</gene>
<keyword evidence="3" id="KW-1185">Reference proteome</keyword>
<protein>
    <submittedName>
        <fullName evidence="2">Uncharacterized protein</fullName>
    </submittedName>
</protein>
<feature type="region of interest" description="Disordered" evidence="1">
    <location>
        <begin position="1"/>
        <end position="35"/>
    </location>
</feature>
<dbReference type="Proteomes" id="UP000612746">
    <property type="component" value="Unassembled WGS sequence"/>
</dbReference>